<evidence type="ECO:0000313" key="6">
    <source>
        <dbReference type="Proteomes" id="UP001139409"/>
    </source>
</evidence>
<dbReference type="InterPro" id="IPR044084">
    <property type="entry name" value="AvModA-like_subst-bd"/>
</dbReference>
<keyword evidence="6" id="KW-1185">Reference proteome</keyword>
<gene>
    <name evidence="5" type="primary">modA</name>
    <name evidence="5" type="ORF">LDX50_01385</name>
</gene>
<comment type="similarity">
    <text evidence="1">Belongs to the bacterial solute-binding protein ModA family.</text>
</comment>
<name>A0A9X1HJU6_9BACT</name>
<dbReference type="EMBL" id="JAIXNE010000001">
    <property type="protein sequence ID" value="MCA6073494.1"/>
    <property type="molecule type" value="Genomic_DNA"/>
</dbReference>
<dbReference type="Gene3D" id="3.40.190.10">
    <property type="entry name" value="Periplasmic binding protein-like II"/>
    <property type="match status" value="2"/>
</dbReference>
<dbReference type="RefSeq" id="WP_225696610.1">
    <property type="nucleotide sequence ID" value="NZ_JAIXNE010000001.1"/>
</dbReference>
<keyword evidence="2 4" id="KW-0479">Metal-binding</keyword>
<reference evidence="5" key="1">
    <citation type="submission" date="2021-09" db="EMBL/GenBank/DDBJ databases">
        <title>Fulvivirga sp. isolated from coastal sediment.</title>
        <authorList>
            <person name="Yu H."/>
        </authorList>
    </citation>
    <scope>NUCLEOTIDE SEQUENCE</scope>
    <source>
        <strain evidence="5">1062</strain>
    </source>
</reference>
<dbReference type="GO" id="GO:0030973">
    <property type="term" value="F:molybdate ion binding"/>
    <property type="evidence" value="ECO:0007669"/>
    <property type="project" value="InterPro"/>
</dbReference>
<dbReference type="PANTHER" id="PTHR30632">
    <property type="entry name" value="MOLYBDATE-BINDING PERIPLASMIC PROTEIN"/>
    <property type="match status" value="1"/>
</dbReference>
<dbReference type="GO" id="GO:0046872">
    <property type="term" value="F:metal ion binding"/>
    <property type="evidence" value="ECO:0007669"/>
    <property type="project" value="UniProtKB-KW"/>
</dbReference>
<organism evidence="5 6">
    <name type="scientific">Fulvivirga sedimenti</name>
    <dbReference type="NCBI Taxonomy" id="2879465"/>
    <lineage>
        <taxon>Bacteria</taxon>
        <taxon>Pseudomonadati</taxon>
        <taxon>Bacteroidota</taxon>
        <taxon>Cytophagia</taxon>
        <taxon>Cytophagales</taxon>
        <taxon>Fulvivirgaceae</taxon>
        <taxon>Fulvivirga</taxon>
    </lineage>
</organism>
<keyword evidence="3" id="KW-0732">Signal</keyword>
<dbReference type="PIRSF" id="PIRSF004846">
    <property type="entry name" value="ModA"/>
    <property type="match status" value="1"/>
</dbReference>
<dbReference type="Proteomes" id="UP001139409">
    <property type="component" value="Unassembled WGS sequence"/>
</dbReference>
<accession>A0A9X1HJU6</accession>
<dbReference type="SUPFAM" id="SSF53850">
    <property type="entry name" value="Periplasmic binding protein-like II"/>
    <property type="match status" value="1"/>
</dbReference>
<dbReference type="PANTHER" id="PTHR30632:SF14">
    <property type="entry name" value="TUNGSTATE_MOLYBDATE_CHROMATE-BINDING PROTEIN MODA"/>
    <property type="match status" value="1"/>
</dbReference>
<dbReference type="GO" id="GO:0015689">
    <property type="term" value="P:molybdate ion transport"/>
    <property type="evidence" value="ECO:0007669"/>
    <property type="project" value="InterPro"/>
</dbReference>
<evidence type="ECO:0000256" key="4">
    <source>
        <dbReference type="PIRSR" id="PIRSR004846-1"/>
    </source>
</evidence>
<evidence type="ECO:0000256" key="2">
    <source>
        <dbReference type="ARBA" id="ARBA00022723"/>
    </source>
</evidence>
<dbReference type="AlphaFoldDB" id="A0A9X1HJU6"/>
<evidence type="ECO:0000313" key="5">
    <source>
        <dbReference type="EMBL" id="MCA6073494.1"/>
    </source>
</evidence>
<evidence type="ECO:0000256" key="3">
    <source>
        <dbReference type="ARBA" id="ARBA00022729"/>
    </source>
</evidence>
<evidence type="ECO:0000256" key="1">
    <source>
        <dbReference type="ARBA" id="ARBA00009175"/>
    </source>
</evidence>
<keyword evidence="4" id="KW-0500">Molybdenum</keyword>
<proteinExistence type="inferred from homology"/>
<dbReference type="NCBIfam" id="TIGR01256">
    <property type="entry name" value="modA"/>
    <property type="match status" value="1"/>
</dbReference>
<sequence>MRYFFLIVLVALFSRCSSSYEEKIYIATAANVQFAMEELADQFFEETGIKCEIIIGSSGKLMAQIREGAPFHVFVSADMKYPQTLYEDQRTTGPPVIYARGELILWSLDTAQELSVAALTQPRFRKIAMANPRTAPYGIAAEQVLRHYQLFEQVSDKLVFGESISQTNQFILSGTSQAGFTAKSVVLSPAVRNKGRWIEIDPVAYAPIEQGIVVIKTGDASQKAAESFLEFILSDRSQAILKRFGYITEEIR</sequence>
<comment type="caution">
    <text evidence="5">The sequence shown here is derived from an EMBL/GenBank/DDBJ whole genome shotgun (WGS) entry which is preliminary data.</text>
</comment>
<feature type="binding site" evidence="4">
    <location>
        <position position="58"/>
    </location>
    <ligand>
        <name>molybdate</name>
        <dbReference type="ChEBI" id="CHEBI:36264"/>
    </ligand>
</feature>
<feature type="binding site" evidence="4">
    <location>
        <position position="164"/>
    </location>
    <ligand>
        <name>molybdate</name>
        <dbReference type="ChEBI" id="CHEBI:36264"/>
    </ligand>
</feature>
<dbReference type="Pfam" id="PF13531">
    <property type="entry name" value="SBP_bac_11"/>
    <property type="match status" value="1"/>
</dbReference>
<dbReference type="InterPro" id="IPR050682">
    <property type="entry name" value="ModA/WtpA"/>
</dbReference>
<protein>
    <submittedName>
        <fullName evidence="5">Molybdate ABC transporter substrate-binding protein</fullName>
    </submittedName>
</protein>
<dbReference type="InterPro" id="IPR005950">
    <property type="entry name" value="ModA"/>
</dbReference>
<dbReference type="CDD" id="cd13539">
    <property type="entry name" value="PBP2_AvModA"/>
    <property type="match status" value="1"/>
</dbReference>